<dbReference type="EMBL" id="DXGD01000336">
    <property type="protein sequence ID" value="HIX00282.1"/>
    <property type="molecule type" value="Genomic_DNA"/>
</dbReference>
<accession>A0A9D2A8W1</accession>
<dbReference type="Proteomes" id="UP000824151">
    <property type="component" value="Unassembled WGS sequence"/>
</dbReference>
<comment type="similarity">
    <text evidence="1">Belongs to the protein-tyrosine phosphatase family.</text>
</comment>
<dbReference type="AlphaFoldDB" id="A0A9D2A8W1"/>
<comment type="caution">
    <text evidence="2">The sequence shown here is derived from an EMBL/GenBank/DDBJ whole genome shotgun (WGS) entry which is preliminary data.</text>
</comment>
<evidence type="ECO:0000256" key="1">
    <source>
        <dbReference type="ARBA" id="ARBA00009580"/>
    </source>
</evidence>
<dbReference type="PROSITE" id="PS00383">
    <property type="entry name" value="TYR_PHOSPHATASE_1"/>
    <property type="match status" value="1"/>
</dbReference>
<name>A0A9D2A8W1_9MICC</name>
<protein>
    <submittedName>
        <fullName evidence="2">Tyrosine-protein phosphatase</fullName>
    </submittedName>
</protein>
<dbReference type="Pfam" id="PF13350">
    <property type="entry name" value="Y_phosphatase3"/>
    <property type="match status" value="1"/>
</dbReference>
<proteinExistence type="inferred from homology"/>
<reference evidence="2" key="2">
    <citation type="submission" date="2021-04" db="EMBL/GenBank/DDBJ databases">
        <authorList>
            <person name="Gilroy R."/>
        </authorList>
    </citation>
    <scope>NUCLEOTIDE SEQUENCE</scope>
    <source>
        <strain evidence="2">ChiHejej3B27-3195</strain>
    </source>
</reference>
<dbReference type="SUPFAM" id="SSF52799">
    <property type="entry name" value="(Phosphotyrosine protein) phosphatases II"/>
    <property type="match status" value="1"/>
</dbReference>
<dbReference type="InterPro" id="IPR026893">
    <property type="entry name" value="Tyr/Ser_Pase_IphP-type"/>
</dbReference>
<reference evidence="2" key="1">
    <citation type="journal article" date="2021" name="PeerJ">
        <title>Extensive microbial diversity within the chicken gut microbiome revealed by metagenomics and culture.</title>
        <authorList>
            <person name="Gilroy R."/>
            <person name="Ravi A."/>
            <person name="Getino M."/>
            <person name="Pursley I."/>
            <person name="Horton D.L."/>
            <person name="Alikhan N.F."/>
            <person name="Baker D."/>
            <person name="Gharbi K."/>
            <person name="Hall N."/>
            <person name="Watson M."/>
            <person name="Adriaenssens E.M."/>
            <person name="Foster-Nyarko E."/>
            <person name="Jarju S."/>
            <person name="Secka A."/>
            <person name="Antonio M."/>
            <person name="Oren A."/>
            <person name="Chaudhuri R.R."/>
            <person name="La Ragione R."/>
            <person name="Hildebrand F."/>
            <person name="Pallen M.J."/>
        </authorList>
    </citation>
    <scope>NUCLEOTIDE SEQUENCE</scope>
    <source>
        <strain evidence="2">ChiHejej3B27-3195</strain>
    </source>
</reference>
<evidence type="ECO:0000313" key="2">
    <source>
        <dbReference type="EMBL" id="HIX00282.1"/>
    </source>
</evidence>
<sequence>MTPRLSTLPNFRDVGGVATRDGAQVSTRKLYRSVSLDKLDDADRAALEGLGIGRVYDLRTTSEQSTSPDRLPGDARYMALDVLADAQPDAPAQLQDVLIDPRAAEGILADGKAVTLFHQAYRDIVSLPSALRGYRRFFTDLASPEAPAALVHCATGKDRTGWASAALLTFLGVHESDVTQEYLRSNTDLLPALKPLFDRFAEAGGDPDLLLPVLGVREEYLQTARREVEERFGGIEGYFADGLGLTEVERDRLRATFLE</sequence>
<dbReference type="InterPro" id="IPR029021">
    <property type="entry name" value="Prot-tyrosine_phosphatase-like"/>
</dbReference>
<organism evidence="2 3">
    <name type="scientific">Candidatus Nesterenkonia stercoripullorum</name>
    <dbReference type="NCBI Taxonomy" id="2838701"/>
    <lineage>
        <taxon>Bacteria</taxon>
        <taxon>Bacillati</taxon>
        <taxon>Actinomycetota</taxon>
        <taxon>Actinomycetes</taxon>
        <taxon>Micrococcales</taxon>
        <taxon>Micrococcaceae</taxon>
        <taxon>Nesterenkonia</taxon>
    </lineage>
</organism>
<dbReference type="Gene3D" id="3.90.190.10">
    <property type="entry name" value="Protein tyrosine phosphatase superfamily"/>
    <property type="match status" value="1"/>
</dbReference>
<dbReference type="PANTHER" id="PTHR31126">
    <property type="entry name" value="TYROSINE-PROTEIN PHOSPHATASE"/>
    <property type="match status" value="1"/>
</dbReference>
<gene>
    <name evidence="2" type="ORF">H9871_09075</name>
</gene>
<dbReference type="InterPro" id="IPR016130">
    <property type="entry name" value="Tyr_Pase_AS"/>
</dbReference>
<evidence type="ECO:0000313" key="3">
    <source>
        <dbReference type="Proteomes" id="UP000824151"/>
    </source>
</evidence>
<dbReference type="PANTHER" id="PTHR31126:SF1">
    <property type="entry name" value="TYROSINE SPECIFIC PROTEIN PHOSPHATASES DOMAIN-CONTAINING PROTEIN"/>
    <property type="match status" value="1"/>
</dbReference>
<dbReference type="GO" id="GO:0004721">
    <property type="term" value="F:phosphoprotein phosphatase activity"/>
    <property type="evidence" value="ECO:0007669"/>
    <property type="project" value="InterPro"/>
</dbReference>